<comment type="caution">
    <text evidence="6">The sequence shown here is derived from an EMBL/GenBank/DDBJ whole genome shotgun (WGS) entry which is preliminary data.</text>
</comment>
<dbReference type="InterPro" id="IPR011009">
    <property type="entry name" value="Kinase-like_dom_sf"/>
</dbReference>
<protein>
    <submittedName>
        <fullName evidence="6">Uncharacterized protein</fullName>
    </submittedName>
</protein>
<reference evidence="6" key="1">
    <citation type="submission" date="2020-12" db="EMBL/GenBank/DDBJ databases">
        <title>Metabolic potential, ecology and presence of endohyphal bacteria is reflected in genomic diversity of Mucoromycotina.</title>
        <authorList>
            <person name="Muszewska A."/>
            <person name="Okrasinska A."/>
            <person name="Steczkiewicz K."/>
            <person name="Drgas O."/>
            <person name="Orlowska M."/>
            <person name="Perlinska-Lenart U."/>
            <person name="Aleksandrzak-Piekarczyk T."/>
            <person name="Szatraj K."/>
            <person name="Zielenkiewicz U."/>
            <person name="Pilsyk S."/>
            <person name="Malc E."/>
            <person name="Mieczkowski P."/>
            <person name="Kruszewska J.S."/>
            <person name="Biernat P."/>
            <person name="Pawlowska J."/>
        </authorList>
    </citation>
    <scope>NUCLEOTIDE SEQUENCE</scope>
    <source>
        <strain evidence="6">WA0000067209</strain>
    </source>
</reference>
<dbReference type="GO" id="GO:0006325">
    <property type="term" value="P:chromatin organization"/>
    <property type="evidence" value="ECO:0007669"/>
    <property type="project" value="UniProtKB-ARBA"/>
</dbReference>
<dbReference type="EMBL" id="JAEPQZ010000001">
    <property type="protein sequence ID" value="KAG2186180.1"/>
    <property type="molecule type" value="Genomic_DNA"/>
</dbReference>
<dbReference type="SMART" id="SM00220">
    <property type="entry name" value="S_TKc"/>
    <property type="match status" value="1"/>
</dbReference>
<sequence length="1609" mass="181253">MNQAGYQPDTSRSPSNPQQSPSYSQYQWRQPQQPQTQVVSGTTYDQDAINRSDMEETSRLLSNTFHVAAKGGTMPADLYSSSSSPQQFQPPNRPKHSSVLPETSKADDAASLSVFQDTALWTPQNWMTNEKRVGNGSEQPYQQQDFNMDNSYDNKRMKFAGWGQGNIMPIPSTSEEQMAPMSIDSPEALSSRAMSYQVADNVAQMFSSPANLGMSADNASFGAANSIGMSHLASVPNPGIQQASNNQSYASDALGPGLGDTYGTIPDDLMPRNQHNTAQISNGSNNRSNQLQSTSPSFSRVYMTGPSTQNSGSPGMAESTYAFNDRNQGNYPGVQSYSPSRMNAIVPPNQQQVMNTPYEYRYPPQVDLDEENRKRRRESYGNQNIIPSARGMGDDRGNVDTTGAPKRFRSEIQIANPNTTANTQFNANHRFNGAIDRAEPALPPHPPHHDVGAKPGSQWQHSTSPKAARAPNIKLVVKGPKVAPEDFDDFSETHVTETTARQTTSGKPAATEQAINECSFVTEKAMLDTLTVRKCNFIINQIMSAGCCLPFVLPVPQFLTLYHNVIKNPSDLMTVEKKLWNTGYSSTDEFHSDIAMIWRNAEQFHKHGGDIAEKAQLLKQLYFDSLKRLDSDSDLNWETDSRLIAAEEQHFDDNGLAQLSTDKKTVLYVIRGADIGEKPKVRNYTSMAEIYDILNAQFYDDIKDIKEHEDNPDHEVQELPLPRLFISKNRTMLELAASDSKSVLTVLINVELKKCTEPHKKGLFHVKADAVLVHPLGNRRDLDQLEWPEKIAQAEYAPRAWIKVKILKIVRGFEADITDKMEKEIFKRIYTTTRLAHDPKESILHNSIAKVFVKSVIGVSLEAEDEIDYSDAAKAKVVLPLARKGKPSSLPKQPEMEQASEQKLDLALPKKEETPIATTPTPQEPLESASELPSGQTDQVKPEEEDTQPTDVTGEEAGSQADEAGQVEQDQEEDYQDQDYDMEDDGSYTNREEDQPSNDVTSVSLSQSPTPVRQEEAITFMKCIDNDNEAVEKDEKQKEDEAMRAVYRERSSAIWEKLVTLCSQNDIDVINVKKYTENVSTFPNAEGYFKQVYYVSNDPTVVVQTFRHMTMYQRITELVCLLKLRNLRHIGQMVEVLKEDEGEVIGLSMTRYQQTLKKYCHVHSHHRLSAHQKYHVIWQMLLSMKAIHEVGLAHRDLSEVNIMVNEVEDEVLEDGTLRPELFLIDFGKAIFCEPEDVRSWWCEVPRLEGDYDGDVVPETTKEMEEWCEALPWVKGKPDHGYKMYRSIQTLPKTRQDSEVLPWLIHPQKEDMYSIGVIIWKTFAETEPWEGVLDTDIKGLRYMVEDDFRIEKSVNKDVPGEFSRKLLFSCLKTSPHERQTAAEILEWYEQPEVRDKLIEEWTIFAPEKRANRRAKSMYGRENSGESEASQNLSRSRGRGRGRAPRGRPPKSSVTSRPRGRPRKNPLPDNAPPPADAPKPRGVGRPRKHQPPISNEHTSSESFQDSMDASAGRDSTGDNAPTKQGPGRPRKTPLVSHDSQHGSAEDNSPQSGLQYETVAQNQLQQRSSYMMPLYQGQEQFTSSDQSANMPQGYAGVPAEWLNYFQQWPPQQ</sequence>
<dbReference type="InterPro" id="IPR000719">
    <property type="entry name" value="Prot_kinase_dom"/>
</dbReference>
<dbReference type="SMART" id="SM00384">
    <property type="entry name" value="AT_hook"/>
    <property type="match status" value="4"/>
</dbReference>
<dbReference type="PRINTS" id="PR00503">
    <property type="entry name" value="BROMODOMAIN"/>
</dbReference>
<dbReference type="InterPro" id="IPR036427">
    <property type="entry name" value="Bromodomain-like_sf"/>
</dbReference>
<evidence type="ECO:0000313" key="6">
    <source>
        <dbReference type="EMBL" id="KAG2186180.1"/>
    </source>
</evidence>
<dbReference type="SUPFAM" id="SSF47370">
    <property type="entry name" value="Bromodomain"/>
    <property type="match status" value="1"/>
</dbReference>
<gene>
    <name evidence="6" type="ORF">INT43_002618</name>
</gene>
<feature type="region of interest" description="Disordered" evidence="3">
    <location>
        <begin position="76"/>
        <end position="104"/>
    </location>
</feature>
<proteinExistence type="predicted"/>
<feature type="compositionally biased region" description="Basic and acidic residues" evidence="3">
    <location>
        <begin position="900"/>
        <end position="914"/>
    </location>
</feature>
<dbReference type="GO" id="GO:0044773">
    <property type="term" value="P:mitotic DNA damage checkpoint signaling"/>
    <property type="evidence" value="ECO:0007669"/>
    <property type="project" value="TreeGrafter"/>
</dbReference>
<feature type="domain" description="Bromo" evidence="5">
    <location>
        <begin position="562"/>
        <end position="612"/>
    </location>
</feature>
<evidence type="ECO:0000259" key="4">
    <source>
        <dbReference type="PROSITE" id="PS50011"/>
    </source>
</evidence>
<dbReference type="GO" id="GO:0005737">
    <property type="term" value="C:cytoplasm"/>
    <property type="evidence" value="ECO:0007669"/>
    <property type="project" value="TreeGrafter"/>
</dbReference>
<evidence type="ECO:0000256" key="3">
    <source>
        <dbReference type="SAM" id="MobiDB-lite"/>
    </source>
</evidence>
<dbReference type="CDD" id="cd04369">
    <property type="entry name" value="Bromodomain"/>
    <property type="match status" value="1"/>
</dbReference>
<feature type="compositionally biased region" description="Polar residues" evidence="3">
    <location>
        <begin position="273"/>
        <end position="298"/>
    </location>
</feature>
<dbReference type="PROSITE" id="PS50014">
    <property type="entry name" value="BROMODOMAIN_2"/>
    <property type="match status" value="1"/>
</dbReference>
<dbReference type="InterPro" id="IPR017956">
    <property type="entry name" value="AT_hook_DNA-bd_motif"/>
</dbReference>
<evidence type="ECO:0000256" key="2">
    <source>
        <dbReference type="PROSITE-ProRule" id="PRU00035"/>
    </source>
</evidence>
<dbReference type="SMART" id="SM00297">
    <property type="entry name" value="BROMO"/>
    <property type="match status" value="1"/>
</dbReference>
<dbReference type="GO" id="GO:0005634">
    <property type="term" value="C:nucleus"/>
    <property type="evidence" value="ECO:0007669"/>
    <property type="project" value="TreeGrafter"/>
</dbReference>
<feature type="compositionally biased region" description="Polar residues" evidence="3">
    <location>
        <begin position="239"/>
        <end position="250"/>
    </location>
</feature>
<dbReference type="Pfam" id="PF00439">
    <property type="entry name" value="Bromodomain"/>
    <property type="match status" value="1"/>
</dbReference>
<dbReference type="PROSITE" id="PS50011">
    <property type="entry name" value="PROTEIN_KINASE_DOM"/>
    <property type="match status" value="1"/>
</dbReference>
<keyword evidence="1 2" id="KW-0103">Bromodomain</keyword>
<dbReference type="SUPFAM" id="SSF56112">
    <property type="entry name" value="Protein kinase-like (PK-like)"/>
    <property type="match status" value="1"/>
</dbReference>
<feature type="compositionally biased region" description="Polar residues" evidence="3">
    <location>
        <begin position="321"/>
        <end position="340"/>
    </location>
</feature>
<keyword evidence="7" id="KW-1185">Reference proteome</keyword>
<feature type="compositionally biased region" description="Polar residues" evidence="3">
    <location>
        <begin position="997"/>
        <end position="1011"/>
    </location>
</feature>
<feature type="compositionally biased region" description="Polar residues" evidence="3">
    <location>
        <begin position="1490"/>
        <end position="1505"/>
    </location>
</feature>
<dbReference type="Proteomes" id="UP000654370">
    <property type="component" value="Unassembled WGS sequence"/>
</dbReference>
<dbReference type="OrthoDB" id="4062651at2759"/>
<evidence type="ECO:0000313" key="7">
    <source>
        <dbReference type="Proteomes" id="UP000654370"/>
    </source>
</evidence>
<organism evidence="6 7">
    <name type="scientific">Mortierella isabellina</name>
    <name type="common">Filamentous fungus</name>
    <name type="synonym">Umbelopsis isabellina</name>
    <dbReference type="NCBI Taxonomy" id="91625"/>
    <lineage>
        <taxon>Eukaryota</taxon>
        <taxon>Fungi</taxon>
        <taxon>Fungi incertae sedis</taxon>
        <taxon>Mucoromycota</taxon>
        <taxon>Mucoromycotina</taxon>
        <taxon>Umbelopsidomycetes</taxon>
        <taxon>Umbelopsidales</taxon>
        <taxon>Umbelopsidaceae</taxon>
        <taxon>Umbelopsis</taxon>
    </lineage>
</organism>
<feature type="compositionally biased region" description="Low complexity" evidence="3">
    <location>
        <begin position="10"/>
        <end position="40"/>
    </location>
</feature>
<evidence type="ECO:0000256" key="1">
    <source>
        <dbReference type="ARBA" id="ARBA00023117"/>
    </source>
</evidence>
<dbReference type="PRINTS" id="PR00929">
    <property type="entry name" value="ATHOOK"/>
</dbReference>
<feature type="region of interest" description="Disordered" evidence="3">
    <location>
        <begin position="446"/>
        <end position="468"/>
    </location>
</feature>
<name>A0A8H7Q6F5_MORIS</name>
<dbReference type="GO" id="GO:0005524">
    <property type="term" value="F:ATP binding"/>
    <property type="evidence" value="ECO:0007669"/>
    <property type="project" value="InterPro"/>
</dbReference>
<feature type="compositionally biased region" description="Polar residues" evidence="3">
    <location>
        <begin position="1543"/>
        <end position="1566"/>
    </location>
</feature>
<feature type="region of interest" description="Disordered" evidence="3">
    <location>
        <begin position="1"/>
        <end position="50"/>
    </location>
</feature>
<dbReference type="PANTHER" id="PTHR44167">
    <property type="entry name" value="OVARIAN-SPECIFIC SERINE/THREONINE-PROTEIN KINASE LOK-RELATED"/>
    <property type="match status" value="1"/>
</dbReference>
<feature type="region of interest" description="Disordered" evidence="3">
    <location>
        <begin position="884"/>
        <end position="1012"/>
    </location>
</feature>
<feature type="compositionally biased region" description="Low complexity" evidence="3">
    <location>
        <begin position="80"/>
        <end position="90"/>
    </location>
</feature>
<evidence type="ECO:0000259" key="5">
    <source>
        <dbReference type="PROSITE" id="PS50014"/>
    </source>
</evidence>
<dbReference type="PANTHER" id="PTHR44167:SF25">
    <property type="entry name" value="PROTEIN KINASE DOMAIN CONTAINING PROTEIN"/>
    <property type="match status" value="1"/>
</dbReference>
<feature type="region of interest" description="Disordered" evidence="3">
    <location>
        <begin position="1411"/>
        <end position="1568"/>
    </location>
</feature>
<feature type="compositionally biased region" description="Acidic residues" evidence="3">
    <location>
        <begin position="969"/>
        <end position="986"/>
    </location>
</feature>
<feature type="domain" description="Protein kinase" evidence="4">
    <location>
        <begin position="1078"/>
        <end position="1392"/>
    </location>
</feature>
<dbReference type="GO" id="GO:0004674">
    <property type="term" value="F:protein serine/threonine kinase activity"/>
    <property type="evidence" value="ECO:0007669"/>
    <property type="project" value="TreeGrafter"/>
</dbReference>
<dbReference type="Gene3D" id="1.10.510.10">
    <property type="entry name" value="Transferase(Phosphotransferase) domain 1"/>
    <property type="match status" value="1"/>
</dbReference>
<feature type="region of interest" description="Disordered" evidence="3">
    <location>
        <begin position="238"/>
        <end position="340"/>
    </location>
</feature>
<dbReference type="GO" id="GO:0003677">
    <property type="term" value="F:DNA binding"/>
    <property type="evidence" value="ECO:0007669"/>
    <property type="project" value="InterPro"/>
</dbReference>
<dbReference type="Gene3D" id="1.20.920.10">
    <property type="entry name" value="Bromodomain-like"/>
    <property type="match status" value="1"/>
</dbReference>
<dbReference type="InterPro" id="IPR001487">
    <property type="entry name" value="Bromodomain"/>
</dbReference>
<feature type="compositionally biased region" description="Basic residues" evidence="3">
    <location>
        <begin position="1434"/>
        <end position="1447"/>
    </location>
</feature>
<accession>A0A8H7Q6F5</accession>